<dbReference type="EMBL" id="MEUA01000001">
    <property type="protein sequence ID" value="OGC16868.1"/>
    <property type="molecule type" value="Genomic_DNA"/>
</dbReference>
<organism evidence="1 2">
    <name type="scientific">candidate division WOR-1 bacterium RIFOXYB2_FULL_36_35</name>
    <dbReference type="NCBI Taxonomy" id="1802578"/>
    <lineage>
        <taxon>Bacteria</taxon>
        <taxon>Bacillati</taxon>
        <taxon>Saganbacteria</taxon>
    </lineage>
</organism>
<dbReference type="AlphaFoldDB" id="A0A1F4S8U5"/>
<reference evidence="1 2" key="1">
    <citation type="journal article" date="2016" name="Nat. Commun.">
        <title>Thousands of microbial genomes shed light on interconnected biogeochemical processes in an aquifer system.</title>
        <authorList>
            <person name="Anantharaman K."/>
            <person name="Brown C.T."/>
            <person name="Hug L.A."/>
            <person name="Sharon I."/>
            <person name="Castelle C.J."/>
            <person name="Probst A.J."/>
            <person name="Thomas B.C."/>
            <person name="Singh A."/>
            <person name="Wilkins M.J."/>
            <person name="Karaoz U."/>
            <person name="Brodie E.L."/>
            <person name="Williams K.H."/>
            <person name="Hubbard S.S."/>
            <person name="Banfield J.F."/>
        </authorList>
    </citation>
    <scope>NUCLEOTIDE SEQUENCE [LARGE SCALE GENOMIC DNA]</scope>
</reference>
<dbReference type="Pfam" id="PF04255">
    <property type="entry name" value="DUF433"/>
    <property type="match status" value="1"/>
</dbReference>
<dbReference type="InterPro" id="IPR007367">
    <property type="entry name" value="DUF433"/>
</dbReference>
<dbReference type="SUPFAM" id="SSF46689">
    <property type="entry name" value="Homeodomain-like"/>
    <property type="match status" value="1"/>
</dbReference>
<proteinExistence type="predicted"/>
<dbReference type="InterPro" id="IPR036388">
    <property type="entry name" value="WH-like_DNA-bd_sf"/>
</dbReference>
<evidence type="ECO:0000313" key="1">
    <source>
        <dbReference type="EMBL" id="OGC16868.1"/>
    </source>
</evidence>
<comment type="caution">
    <text evidence="1">The sequence shown here is derived from an EMBL/GenBank/DDBJ whole genome shotgun (WGS) entry which is preliminary data.</text>
</comment>
<protein>
    <recommendedName>
        <fullName evidence="3">Antitoxin</fullName>
    </recommendedName>
</protein>
<sequence>MAETKMRITINPKILAGKPIINGTRVPIHAILGSLAAGMEYKEVIKEYGIEFEDILACLNYAVDVVSSEEAYTLAKGK</sequence>
<name>A0A1F4S8U5_UNCSA</name>
<accession>A0A1F4S8U5</accession>
<evidence type="ECO:0008006" key="3">
    <source>
        <dbReference type="Google" id="ProtNLM"/>
    </source>
</evidence>
<gene>
    <name evidence="1" type="ORF">A2290_05080</name>
</gene>
<dbReference type="InterPro" id="IPR009057">
    <property type="entry name" value="Homeodomain-like_sf"/>
</dbReference>
<dbReference type="Gene3D" id="1.10.10.10">
    <property type="entry name" value="Winged helix-like DNA-binding domain superfamily/Winged helix DNA-binding domain"/>
    <property type="match status" value="1"/>
</dbReference>
<evidence type="ECO:0000313" key="2">
    <source>
        <dbReference type="Proteomes" id="UP000177905"/>
    </source>
</evidence>
<dbReference type="PANTHER" id="PTHR34849:SF3">
    <property type="entry name" value="SSR2962 PROTEIN"/>
    <property type="match status" value="1"/>
</dbReference>
<dbReference type="Proteomes" id="UP000177905">
    <property type="component" value="Unassembled WGS sequence"/>
</dbReference>
<dbReference type="PANTHER" id="PTHR34849">
    <property type="entry name" value="SSL5025 PROTEIN"/>
    <property type="match status" value="1"/>
</dbReference>